<organism evidence="2 3">
    <name type="scientific">Nocardia macrotermitis</name>
    <dbReference type="NCBI Taxonomy" id="2585198"/>
    <lineage>
        <taxon>Bacteria</taxon>
        <taxon>Bacillati</taxon>
        <taxon>Actinomycetota</taxon>
        <taxon>Actinomycetes</taxon>
        <taxon>Mycobacteriales</taxon>
        <taxon>Nocardiaceae</taxon>
        <taxon>Nocardia</taxon>
    </lineage>
</organism>
<reference evidence="2 3" key="1">
    <citation type="submission" date="2019-10" db="EMBL/GenBank/DDBJ databases">
        <title>Nocardia macrotermitis sp. nov. and Nocardia aurantia sp. nov., isolated from the gut of fungus growing-termite Macrotermes natalensis.</title>
        <authorList>
            <person name="Benndorf R."/>
            <person name="Schwitalla J."/>
            <person name="Martin K."/>
            <person name="De Beer W."/>
            <person name="Kaster A.-K."/>
            <person name="Vollmers J."/>
            <person name="Poulsen M."/>
            <person name="Beemelmanns C."/>
        </authorList>
    </citation>
    <scope>NUCLEOTIDE SEQUENCE [LARGE SCALE GENOMIC DNA]</scope>
    <source>
        <strain evidence="2 3">RB20</strain>
    </source>
</reference>
<dbReference type="PANTHER" id="PTHR34611:SF2">
    <property type="entry name" value="INACTIVE RECOMBINATION-PROMOTING NUCLEASE-LIKE PROTEIN RPNE-RELATED"/>
    <property type="match status" value="1"/>
</dbReference>
<evidence type="ECO:0000259" key="1">
    <source>
        <dbReference type="Pfam" id="PF04754"/>
    </source>
</evidence>
<dbReference type="Proteomes" id="UP000438448">
    <property type="component" value="Unassembled WGS sequence"/>
</dbReference>
<evidence type="ECO:0000313" key="2">
    <source>
        <dbReference type="EMBL" id="MQY24450.1"/>
    </source>
</evidence>
<dbReference type="InterPro" id="IPR006842">
    <property type="entry name" value="Transposase_31"/>
</dbReference>
<feature type="domain" description="Transposase (putative) YhgA-like" evidence="1">
    <location>
        <begin position="7"/>
        <end position="216"/>
    </location>
</feature>
<dbReference type="AlphaFoldDB" id="A0A7K0DF80"/>
<proteinExistence type="predicted"/>
<accession>A0A7K0DF80</accession>
<sequence>MTAAQDNPHDSLFRAIMSNPTAAAAHLQTILPPWLVALIDWNTLELAPTRYILDGLRNRESDVVFTATMAGHHGYLHLMLEHQSTPHKHMPLRTLEYTIGQWGQHLKENPNSDHYPLVIPVVIHSGPANRTWNHSTELWDRVGTDPTLRARLGPFIPRYQIIVDDISRLSIDNLYARNLPPAVTTMLLLHRLASRNQHLDHDLKPHIEVLRAIEQTPTGPHDLHTVFTYISKVSETSPQDLSRLVDQLGPVAKEAAMTTAEQLRAEGEVKGQAVMLIHQLTIKFGPLPQQMVNRVEAADATALERWSERVLTATSLPEVFS</sequence>
<gene>
    <name evidence="2" type="primary">rpnA</name>
    <name evidence="2" type="ORF">NRB20_75890</name>
</gene>
<dbReference type="GO" id="GO:0006310">
    <property type="term" value="P:DNA recombination"/>
    <property type="evidence" value="ECO:0007669"/>
    <property type="project" value="TreeGrafter"/>
</dbReference>
<dbReference type="Pfam" id="PF04754">
    <property type="entry name" value="Transposase_31"/>
    <property type="match status" value="1"/>
</dbReference>
<name>A0A7K0DF80_9NOCA</name>
<protein>
    <submittedName>
        <fullName evidence="2">Recombination-promoting nuclease RpnA</fullName>
        <ecNumber evidence="2">3.1.21.-</ecNumber>
    </submittedName>
</protein>
<dbReference type="InterPro" id="IPR051699">
    <property type="entry name" value="Rpn/YhgA-like_nuclease"/>
</dbReference>
<dbReference type="EC" id="3.1.21.-" evidence="2"/>
<keyword evidence="2" id="KW-0378">Hydrolase</keyword>
<dbReference type="EMBL" id="WEGK01000049">
    <property type="protein sequence ID" value="MQY24450.1"/>
    <property type="molecule type" value="Genomic_DNA"/>
</dbReference>
<keyword evidence="3" id="KW-1185">Reference proteome</keyword>
<dbReference type="PANTHER" id="PTHR34611">
    <property type="match status" value="1"/>
</dbReference>
<evidence type="ECO:0000313" key="3">
    <source>
        <dbReference type="Proteomes" id="UP000438448"/>
    </source>
</evidence>
<comment type="caution">
    <text evidence="2">The sequence shown here is derived from an EMBL/GenBank/DDBJ whole genome shotgun (WGS) entry which is preliminary data.</text>
</comment>
<dbReference type="GO" id="GO:1990238">
    <property type="term" value="F:double-stranded DNA endonuclease activity"/>
    <property type="evidence" value="ECO:0007669"/>
    <property type="project" value="TreeGrafter"/>
</dbReference>
<dbReference type="OrthoDB" id="4539897at2"/>